<name>A0ABR5NL94_9GAMM</name>
<accession>A0ABR5NL94</accession>
<sequence>MPGWLSLLCGLVALVAAACLLYAVLRPESF</sequence>
<comment type="caution">
    <text evidence="1">The sequence shown here is derived from an EMBL/GenBank/DDBJ whole genome shotgun (WGS) entry which is preliminary data.</text>
</comment>
<protein>
    <submittedName>
        <fullName evidence="1">Potassium-transporting system small peptide KdpF</fullName>
    </submittedName>
</protein>
<gene>
    <name evidence="1" type="ORF">ABB22_07210</name>
</gene>
<keyword evidence="2" id="KW-1185">Reference proteome</keyword>
<evidence type="ECO:0000313" key="1">
    <source>
        <dbReference type="EMBL" id="KRG58615.1"/>
    </source>
</evidence>
<reference evidence="1 2" key="1">
    <citation type="submission" date="2015-05" db="EMBL/GenBank/DDBJ databases">
        <title>Genome sequencing and analysis of members of genus Stenotrophomonas.</title>
        <authorList>
            <person name="Patil P.P."/>
            <person name="Midha S."/>
            <person name="Patil P.B."/>
        </authorList>
    </citation>
    <scope>NUCLEOTIDE SEQUENCE [LARGE SCALE GENOMIC DNA]</scope>
    <source>
        <strain evidence="1 2">DSM 12575</strain>
    </source>
</reference>
<organism evidence="1 2">
    <name type="scientific">Stenotrophomonas nitritireducens</name>
    <dbReference type="NCBI Taxonomy" id="83617"/>
    <lineage>
        <taxon>Bacteria</taxon>
        <taxon>Pseudomonadati</taxon>
        <taxon>Pseudomonadota</taxon>
        <taxon>Gammaproteobacteria</taxon>
        <taxon>Lysobacterales</taxon>
        <taxon>Lysobacteraceae</taxon>
        <taxon>Stenotrophomonas</taxon>
    </lineage>
</organism>
<dbReference type="Proteomes" id="UP000050902">
    <property type="component" value="Unassembled WGS sequence"/>
</dbReference>
<proteinExistence type="predicted"/>
<dbReference type="EMBL" id="LDJG01000008">
    <property type="protein sequence ID" value="KRG58615.1"/>
    <property type="molecule type" value="Genomic_DNA"/>
</dbReference>
<evidence type="ECO:0000313" key="2">
    <source>
        <dbReference type="Proteomes" id="UP000050902"/>
    </source>
</evidence>
<dbReference type="RefSeq" id="WP_055773068.1">
    <property type="nucleotide sequence ID" value="NZ_LDJG01000008.1"/>
</dbReference>